<dbReference type="Proteomes" id="UP001595851">
    <property type="component" value="Unassembled WGS sequence"/>
</dbReference>
<evidence type="ECO:0000313" key="2">
    <source>
        <dbReference type="EMBL" id="MFC4014292.1"/>
    </source>
</evidence>
<feature type="region of interest" description="Disordered" evidence="1">
    <location>
        <begin position="133"/>
        <end position="155"/>
    </location>
</feature>
<protein>
    <submittedName>
        <fullName evidence="2">Uncharacterized protein</fullName>
    </submittedName>
</protein>
<evidence type="ECO:0000313" key="3">
    <source>
        <dbReference type="Proteomes" id="UP001595851"/>
    </source>
</evidence>
<gene>
    <name evidence="2" type="ORF">ACFOY2_44205</name>
</gene>
<reference evidence="3" key="1">
    <citation type="journal article" date="2019" name="Int. J. Syst. Evol. Microbiol.">
        <title>The Global Catalogue of Microorganisms (GCM) 10K type strain sequencing project: providing services to taxonomists for standard genome sequencing and annotation.</title>
        <authorList>
            <consortium name="The Broad Institute Genomics Platform"/>
            <consortium name="The Broad Institute Genome Sequencing Center for Infectious Disease"/>
            <person name="Wu L."/>
            <person name="Ma J."/>
        </authorList>
    </citation>
    <scope>NUCLEOTIDE SEQUENCE [LARGE SCALE GENOMIC DNA]</scope>
    <source>
        <strain evidence="3">TBRC 1276</strain>
    </source>
</reference>
<dbReference type="RefSeq" id="WP_379534137.1">
    <property type="nucleotide sequence ID" value="NZ_JBHSBI010000033.1"/>
</dbReference>
<keyword evidence="3" id="KW-1185">Reference proteome</keyword>
<evidence type="ECO:0000256" key="1">
    <source>
        <dbReference type="SAM" id="MobiDB-lite"/>
    </source>
</evidence>
<accession>A0ABV8GPN8</accession>
<dbReference type="EMBL" id="JBHSBI010000033">
    <property type="protein sequence ID" value="MFC4014292.1"/>
    <property type="molecule type" value="Genomic_DNA"/>
</dbReference>
<name>A0ABV8GPN8_9ACTN</name>
<proteinExistence type="predicted"/>
<comment type="caution">
    <text evidence="2">The sequence shown here is derived from an EMBL/GenBank/DDBJ whole genome shotgun (WGS) entry which is preliminary data.</text>
</comment>
<organism evidence="2 3">
    <name type="scientific">Nonomuraea purpurea</name>
    <dbReference type="NCBI Taxonomy" id="1849276"/>
    <lineage>
        <taxon>Bacteria</taxon>
        <taxon>Bacillati</taxon>
        <taxon>Actinomycetota</taxon>
        <taxon>Actinomycetes</taxon>
        <taxon>Streptosporangiales</taxon>
        <taxon>Streptosporangiaceae</taxon>
        <taxon>Nonomuraea</taxon>
    </lineage>
</organism>
<sequence length="155" mass="16916">MRMPSASTPVVCDMTGAPDTAHERLREFQTLFARFLIARERTSRGIRFRLRAEPGLEEHVRDLAAREQACCPFYAFDVTARDGQVLWECAVGDDESARAVLEEFFLLPETTATTPAELQGRLSESGLVFTETEADADADAGVGTGTHVEGAPPSP</sequence>